<dbReference type="CDD" id="cd19501">
    <property type="entry name" value="RecA-like_FtsH"/>
    <property type="match status" value="1"/>
</dbReference>
<dbReference type="EMBL" id="JACCBX010000021">
    <property type="protein sequence ID" value="NYE09355.1"/>
    <property type="molecule type" value="Genomic_DNA"/>
</dbReference>
<dbReference type="PANTHER" id="PTHR23076:SF113">
    <property type="entry name" value="ATP-DEPENDENT ZINC METALLOPROTEASE FTSH 1, CHLOROPLASTIC-RELATED"/>
    <property type="match status" value="1"/>
</dbReference>
<keyword evidence="18" id="KW-0132">Cell division</keyword>
<dbReference type="Gene3D" id="1.10.8.60">
    <property type="match status" value="1"/>
</dbReference>
<comment type="similarity">
    <text evidence="2 14">In the C-terminal section; belongs to the peptidase M41 family.</text>
</comment>
<dbReference type="GO" id="GO:0005524">
    <property type="term" value="F:ATP binding"/>
    <property type="evidence" value="ECO:0007669"/>
    <property type="project" value="UniProtKB-UniRule"/>
</dbReference>
<dbReference type="PANTHER" id="PTHR23076">
    <property type="entry name" value="METALLOPROTEASE M41 FTSH"/>
    <property type="match status" value="1"/>
</dbReference>
<dbReference type="Gene3D" id="1.20.58.760">
    <property type="entry name" value="Peptidase M41"/>
    <property type="match status" value="1"/>
</dbReference>
<keyword evidence="18" id="KW-0131">Cell cycle</keyword>
<dbReference type="AlphaFoldDB" id="A0A852TMA9"/>
<dbReference type="Gene3D" id="3.40.50.300">
    <property type="entry name" value="P-loop containing nucleotide triphosphate hydrolases"/>
    <property type="match status" value="1"/>
</dbReference>
<keyword evidence="12 14" id="KW-0472">Membrane</keyword>
<keyword evidence="8 14" id="KW-0862">Zinc</keyword>
<evidence type="ECO:0000313" key="18">
    <source>
        <dbReference type="EMBL" id="NYE09355.1"/>
    </source>
</evidence>
<dbReference type="InterPro" id="IPR003960">
    <property type="entry name" value="ATPase_AAA_CS"/>
</dbReference>
<dbReference type="InterPro" id="IPR003959">
    <property type="entry name" value="ATPase_AAA_core"/>
</dbReference>
<dbReference type="NCBIfam" id="TIGR01241">
    <property type="entry name" value="FtsH_fam"/>
    <property type="match status" value="1"/>
</dbReference>
<reference evidence="19" key="1">
    <citation type="submission" date="2020-07" db="EMBL/GenBank/DDBJ databases">
        <authorList>
            <person name="Partida-Martinez L."/>
            <person name="Huntemann M."/>
            <person name="Clum A."/>
            <person name="Wang J."/>
            <person name="Palaniappan K."/>
            <person name="Ritter S."/>
            <person name="Chen I.-M."/>
            <person name="Stamatis D."/>
            <person name="Reddy T."/>
            <person name="O'Malley R."/>
            <person name="Daum C."/>
            <person name="Shapiro N."/>
            <person name="Ivanova N."/>
            <person name="Kyrpides N."/>
            <person name="Woyke T."/>
        </authorList>
    </citation>
    <scope>NUCLEOTIDE SEQUENCE [LARGE SCALE GENOMIC DNA]</scope>
    <source>
        <strain evidence="19">AT2.8</strain>
    </source>
</reference>
<evidence type="ECO:0000256" key="11">
    <source>
        <dbReference type="ARBA" id="ARBA00023049"/>
    </source>
</evidence>
<evidence type="ECO:0000256" key="5">
    <source>
        <dbReference type="ARBA" id="ARBA00022723"/>
    </source>
</evidence>
<feature type="binding site" evidence="14">
    <location>
        <position position="423"/>
    </location>
    <ligand>
        <name>Zn(2+)</name>
        <dbReference type="ChEBI" id="CHEBI:29105"/>
        <note>catalytic</note>
    </ligand>
</feature>
<dbReference type="InterPro" id="IPR041569">
    <property type="entry name" value="AAA_lid_3"/>
</dbReference>
<keyword evidence="3 14" id="KW-0645">Protease</keyword>
<feature type="region of interest" description="Disordered" evidence="16">
    <location>
        <begin position="610"/>
        <end position="648"/>
    </location>
</feature>
<dbReference type="SUPFAM" id="SSF140990">
    <property type="entry name" value="FtsH protease domain-like"/>
    <property type="match status" value="1"/>
</dbReference>
<evidence type="ECO:0000256" key="12">
    <source>
        <dbReference type="ARBA" id="ARBA00023136"/>
    </source>
</evidence>
<dbReference type="Pfam" id="PF00004">
    <property type="entry name" value="AAA"/>
    <property type="match status" value="1"/>
</dbReference>
<dbReference type="InterPro" id="IPR037219">
    <property type="entry name" value="Peptidase_M41-like"/>
</dbReference>
<evidence type="ECO:0000256" key="16">
    <source>
        <dbReference type="SAM" id="MobiDB-lite"/>
    </source>
</evidence>
<dbReference type="Gene3D" id="3.30.720.210">
    <property type="match status" value="1"/>
</dbReference>
<dbReference type="GO" id="GO:0016887">
    <property type="term" value="F:ATP hydrolysis activity"/>
    <property type="evidence" value="ECO:0007669"/>
    <property type="project" value="UniProtKB-UniRule"/>
</dbReference>
<dbReference type="FunFam" id="1.10.8.60:FF:000001">
    <property type="entry name" value="ATP-dependent zinc metalloprotease FtsH"/>
    <property type="match status" value="1"/>
</dbReference>
<comment type="similarity">
    <text evidence="15">Belongs to the AAA ATPase family.</text>
</comment>
<evidence type="ECO:0000256" key="9">
    <source>
        <dbReference type="ARBA" id="ARBA00022840"/>
    </source>
</evidence>
<comment type="similarity">
    <text evidence="13 14">In the central section; belongs to the AAA ATPase family.</text>
</comment>
<dbReference type="GO" id="GO:0005886">
    <property type="term" value="C:plasma membrane"/>
    <property type="evidence" value="ECO:0007669"/>
    <property type="project" value="UniProtKB-SubCell"/>
</dbReference>
<dbReference type="HAMAP" id="MF_01458">
    <property type="entry name" value="FtsH"/>
    <property type="match status" value="1"/>
</dbReference>
<keyword evidence="5 14" id="KW-0479">Metal-binding</keyword>
<feature type="compositionally biased region" description="Basic and acidic residues" evidence="16">
    <location>
        <begin position="619"/>
        <end position="637"/>
    </location>
</feature>
<feature type="binding site" evidence="14">
    <location>
        <begin position="201"/>
        <end position="208"/>
    </location>
    <ligand>
        <name>ATP</name>
        <dbReference type="ChEBI" id="CHEBI:30616"/>
    </ligand>
</feature>
<comment type="cofactor">
    <cofactor evidence="14">
        <name>Zn(2+)</name>
        <dbReference type="ChEBI" id="CHEBI:29105"/>
    </cofactor>
    <text evidence="14">Binds 1 zinc ion per subunit.</text>
</comment>
<dbReference type="SMART" id="SM00382">
    <property type="entry name" value="AAA"/>
    <property type="match status" value="1"/>
</dbReference>
<dbReference type="PROSITE" id="PS00674">
    <property type="entry name" value="AAA"/>
    <property type="match status" value="1"/>
</dbReference>
<keyword evidence="7 14" id="KW-0378">Hydrolase</keyword>
<dbReference type="Pfam" id="PF01434">
    <property type="entry name" value="Peptidase_M41"/>
    <property type="match status" value="1"/>
</dbReference>
<dbReference type="Pfam" id="PF06480">
    <property type="entry name" value="FtsH_ext"/>
    <property type="match status" value="1"/>
</dbReference>
<gene>
    <name evidence="14" type="primary">ftsH</name>
    <name evidence="18" type="ORF">F4694_006231</name>
</gene>
<dbReference type="InterPro" id="IPR011546">
    <property type="entry name" value="Pept_M41_FtsH_extracell"/>
</dbReference>
<evidence type="ECO:0000256" key="7">
    <source>
        <dbReference type="ARBA" id="ARBA00022801"/>
    </source>
</evidence>
<dbReference type="FunFam" id="1.20.58.760:FF:000001">
    <property type="entry name" value="ATP-dependent zinc metalloprotease FtsH"/>
    <property type="match status" value="1"/>
</dbReference>
<comment type="subunit">
    <text evidence="14">Homohexamer.</text>
</comment>
<feature type="binding site" evidence="14">
    <location>
        <position position="427"/>
    </location>
    <ligand>
        <name>Zn(2+)</name>
        <dbReference type="ChEBI" id="CHEBI:29105"/>
        <note>catalytic</note>
    </ligand>
</feature>
<dbReference type="Proteomes" id="UP000548423">
    <property type="component" value="Unassembled WGS sequence"/>
</dbReference>
<evidence type="ECO:0000256" key="8">
    <source>
        <dbReference type="ARBA" id="ARBA00022833"/>
    </source>
</evidence>
<comment type="function">
    <text evidence="14">Acts as a processive, ATP-dependent zinc metallopeptidase for both cytoplasmic and membrane proteins. Plays a role in the quality control of integral membrane proteins.</text>
</comment>
<dbReference type="InterPro" id="IPR003593">
    <property type="entry name" value="AAA+_ATPase"/>
</dbReference>
<feature type="transmembrane region" description="Helical" evidence="14">
    <location>
        <begin position="9"/>
        <end position="27"/>
    </location>
</feature>
<dbReference type="InterPro" id="IPR005936">
    <property type="entry name" value="FtsH"/>
</dbReference>
<name>A0A852TMA9_9BACI</name>
<feature type="active site" evidence="14">
    <location>
        <position position="424"/>
    </location>
</feature>
<dbReference type="SUPFAM" id="SSF52540">
    <property type="entry name" value="P-loop containing nucleoside triphosphate hydrolases"/>
    <property type="match status" value="1"/>
</dbReference>
<dbReference type="GO" id="GO:0030163">
    <property type="term" value="P:protein catabolic process"/>
    <property type="evidence" value="ECO:0007669"/>
    <property type="project" value="UniProtKB-UniRule"/>
</dbReference>
<keyword evidence="11 14" id="KW-0482">Metalloprotease</keyword>
<keyword evidence="14" id="KW-1003">Cell membrane</keyword>
<dbReference type="GO" id="GO:0004176">
    <property type="term" value="F:ATP-dependent peptidase activity"/>
    <property type="evidence" value="ECO:0007669"/>
    <property type="project" value="InterPro"/>
</dbReference>
<proteinExistence type="inferred from homology"/>
<evidence type="ECO:0000256" key="4">
    <source>
        <dbReference type="ARBA" id="ARBA00022692"/>
    </source>
</evidence>
<organism evidence="18 19">
    <name type="scientific">Neobacillus niacini</name>
    <dbReference type="NCBI Taxonomy" id="86668"/>
    <lineage>
        <taxon>Bacteria</taxon>
        <taxon>Bacillati</taxon>
        <taxon>Bacillota</taxon>
        <taxon>Bacilli</taxon>
        <taxon>Bacillales</taxon>
        <taxon>Bacillaceae</taxon>
        <taxon>Neobacillus</taxon>
    </lineage>
</organism>
<dbReference type="InterPro" id="IPR027417">
    <property type="entry name" value="P-loop_NTPase"/>
</dbReference>
<dbReference type="GO" id="GO:0004222">
    <property type="term" value="F:metalloendopeptidase activity"/>
    <property type="evidence" value="ECO:0007669"/>
    <property type="project" value="InterPro"/>
</dbReference>
<keyword evidence="9 14" id="KW-0067">ATP-binding</keyword>
<evidence type="ECO:0000256" key="3">
    <source>
        <dbReference type="ARBA" id="ARBA00022670"/>
    </source>
</evidence>
<evidence type="ECO:0000256" key="10">
    <source>
        <dbReference type="ARBA" id="ARBA00022989"/>
    </source>
</evidence>
<evidence type="ECO:0000256" key="1">
    <source>
        <dbReference type="ARBA" id="ARBA00004370"/>
    </source>
</evidence>
<dbReference type="InterPro" id="IPR000642">
    <property type="entry name" value="Peptidase_M41"/>
</dbReference>
<comment type="subcellular location">
    <subcellularLocation>
        <location evidence="14">Cell membrane</location>
        <topology evidence="14">Multi-pass membrane protein</topology>
        <orientation evidence="14">Cytoplasmic side</orientation>
    </subcellularLocation>
    <subcellularLocation>
        <location evidence="1">Membrane</location>
    </subcellularLocation>
</comment>
<dbReference type="Pfam" id="PF17862">
    <property type="entry name" value="AAA_lid_3"/>
    <property type="match status" value="1"/>
</dbReference>
<keyword evidence="6 14" id="KW-0547">Nucleotide-binding</keyword>
<evidence type="ECO:0000256" key="6">
    <source>
        <dbReference type="ARBA" id="ARBA00022741"/>
    </source>
</evidence>
<dbReference type="FunFam" id="3.40.50.300:FF:000001">
    <property type="entry name" value="ATP-dependent zinc metalloprotease FtsH"/>
    <property type="match status" value="1"/>
</dbReference>
<dbReference type="GO" id="GO:0051301">
    <property type="term" value="P:cell division"/>
    <property type="evidence" value="ECO:0007669"/>
    <property type="project" value="UniProtKB-KW"/>
</dbReference>
<evidence type="ECO:0000313" key="19">
    <source>
        <dbReference type="Proteomes" id="UP000548423"/>
    </source>
</evidence>
<keyword evidence="10 14" id="KW-1133">Transmembrane helix</keyword>
<feature type="transmembrane region" description="Helical" evidence="14">
    <location>
        <begin position="109"/>
        <end position="130"/>
    </location>
</feature>
<feature type="compositionally biased region" description="Polar residues" evidence="16">
    <location>
        <begin position="639"/>
        <end position="648"/>
    </location>
</feature>
<evidence type="ECO:0000259" key="17">
    <source>
        <dbReference type="SMART" id="SM00382"/>
    </source>
</evidence>
<dbReference type="GO" id="GO:0008270">
    <property type="term" value="F:zinc ion binding"/>
    <property type="evidence" value="ECO:0007669"/>
    <property type="project" value="UniProtKB-UniRule"/>
</dbReference>
<comment type="caution">
    <text evidence="18">The sequence shown here is derived from an EMBL/GenBank/DDBJ whole genome shotgun (WGS) entry which is preliminary data.</text>
</comment>
<evidence type="ECO:0000256" key="15">
    <source>
        <dbReference type="RuleBase" id="RU003651"/>
    </source>
</evidence>
<sequence>MNRIFRNTIFYLLIFLVIIGVVSFFNGSNEPTDNISYNQFVDSLEKNEVDSFSMQPERGVFEVRGQFEKGVKDGKNFLTYVPNSEKILERIDAAGSKVEVMPAKETSGWVTFFTSIIPFVIIFILFFFLLNQAQGGGSRVMNFGKSKAKLYNDDKKKARFKDVAGADEEKQELVEVVEFLKDPRKFAELGARIPKGVLLVGPPGTGKTLLARAVAGEAGVPFFSISGSDFVEMFVGVGASRVRDLFENAKKNAPCIIFIDEIDAVGRQRGAGLGGGHDEREQTLNQLLVEMDGFGANEGIIIIAATNRPDILDPALLRPGRFDRQITVDRPDVNGREAVLKVHAKNKPLDESVNLKNIAMRTPGFSGADLENLLNEAALVAARQNKKKVDMEDIDEATDRVIAGPAKKTRVISKKERNIVAFHESGHTVIGLILNEADMVHKVTIVPRGQAGGYAVMLPREDRYFMTKPELLDKIVGLLGGRVAEEIVFGEVSTGAHNDFQRATGIARKMVTEFGMSDKLGVGQFGQASGGQVFLGRDIHNEQNYSDAIAFEIDLEIQRILKECYERAKTILTENRDKLDLIAKTLLEVETLNAEQIEYLIKNGRMPESASELEGFQADPKKSDDVKVTINKKKDEDPSSQNSESEDK</sequence>
<evidence type="ECO:0000256" key="13">
    <source>
        <dbReference type="ARBA" id="ARBA00061570"/>
    </source>
</evidence>
<dbReference type="EC" id="3.4.24.-" evidence="14"/>
<keyword evidence="4 14" id="KW-0812">Transmembrane</keyword>
<dbReference type="GO" id="GO:0006508">
    <property type="term" value="P:proteolysis"/>
    <property type="evidence" value="ECO:0007669"/>
    <property type="project" value="UniProtKB-KW"/>
</dbReference>
<accession>A0A852TMA9</accession>
<protein>
    <recommendedName>
        <fullName evidence="14">ATP-dependent zinc metalloprotease FtsH</fullName>
        <ecNumber evidence="14">3.4.24.-</ecNumber>
    </recommendedName>
</protein>
<evidence type="ECO:0000256" key="2">
    <source>
        <dbReference type="ARBA" id="ARBA00010044"/>
    </source>
</evidence>
<reference evidence="19" key="2">
    <citation type="submission" date="2020-08" db="EMBL/GenBank/DDBJ databases">
        <title>The Agave Microbiome: Exploring the role of microbial communities in plant adaptations to desert environments.</title>
        <authorList>
            <person name="Partida-Martinez L.P."/>
        </authorList>
    </citation>
    <scope>NUCLEOTIDE SEQUENCE [LARGE SCALE GENOMIC DNA]</scope>
    <source>
        <strain evidence="19">AT2.8</strain>
    </source>
</reference>
<feature type="domain" description="AAA+ ATPase" evidence="17">
    <location>
        <begin position="193"/>
        <end position="332"/>
    </location>
</feature>
<feature type="binding site" evidence="14">
    <location>
        <position position="499"/>
    </location>
    <ligand>
        <name>Zn(2+)</name>
        <dbReference type="ChEBI" id="CHEBI:29105"/>
        <note>catalytic</note>
    </ligand>
</feature>
<evidence type="ECO:0000256" key="14">
    <source>
        <dbReference type="HAMAP-Rule" id="MF_01458"/>
    </source>
</evidence>